<name>A0A7T1KSA1_9CAUD</name>
<dbReference type="Proteomes" id="UP000594820">
    <property type="component" value="Segment"/>
</dbReference>
<proteinExistence type="predicted"/>
<dbReference type="Pfam" id="PF16945">
    <property type="entry name" value="Phage_r1t_holin"/>
    <property type="match status" value="1"/>
</dbReference>
<dbReference type="KEGG" id="vg:63027153"/>
<protein>
    <submittedName>
        <fullName evidence="2">Holin</fullName>
    </submittedName>
</protein>
<feature type="transmembrane region" description="Helical" evidence="1">
    <location>
        <begin position="76"/>
        <end position="96"/>
    </location>
</feature>
<evidence type="ECO:0000313" key="3">
    <source>
        <dbReference type="Proteomes" id="UP000594820"/>
    </source>
</evidence>
<dbReference type="InterPro" id="IPR020109">
    <property type="entry name" value="Holin_r1t"/>
</dbReference>
<keyword evidence="1" id="KW-0812">Transmembrane</keyword>
<evidence type="ECO:0000256" key="1">
    <source>
        <dbReference type="SAM" id="Phobius"/>
    </source>
</evidence>
<sequence>MTISRGAAFGLVVKDVAERALKSFVQGLGLFLVAGVGITSIPWGTAIQSAGLLALSTVLIAFTTASITVSDPWVEMLYRAARTFVAAIVAVIPISTPDHAFVFSDVNWVEAAGLAATLAVISVVTSIGSMPVGPKHTPSLVAGPRI</sequence>
<feature type="transmembrane region" description="Helical" evidence="1">
    <location>
        <begin position="24"/>
        <end position="44"/>
    </location>
</feature>
<feature type="transmembrane region" description="Helical" evidence="1">
    <location>
        <begin position="50"/>
        <end position="69"/>
    </location>
</feature>
<evidence type="ECO:0000313" key="2">
    <source>
        <dbReference type="EMBL" id="QPO17119.1"/>
    </source>
</evidence>
<feature type="transmembrane region" description="Helical" evidence="1">
    <location>
        <begin position="108"/>
        <end position="127"/>
    </location>
</feature>
<dbReference type="RefSeq" id="YP_010002602.1">
    <property type="nucleotide sequence ID" value="NC_053246.1"/>
</dbReference>
<gene>
    <name evidence="2" type="primary">41</name>
    <name evidence="2" type="ORF">SEA_LILBEANIE_41</name>
</gene>
<keyword evidence="1" id="KW-0472">Membrane</keyword>
<accession>A0A7T1KSA1</accession>
<keyword evidence="1" id="KW-1133">Transmembrane helix</keyword>
<organism evidence="2 3">
    <name type="scientific">Gordonia phage Lilbeanie</name>
    <dbReference type="NCBI Taxonomy" id="2794947"/>
    <lineage>
        <taxon>Viruses</taxon>
        <taxon>Duplodnaviria</taxon>
        <taxon>Heunggongvirae</taxon>
        <taxon>Uroviricota</taxon>
        <taxon>Caudoviricetes</taxon>
        <taxon>Stackebrandtviridae</taxon>
        <taxon>Lilbeanievirus</taxon>
        <taxon>Lilbeanievirus lilbeanie</taxon>
    </lineage>
</organism>
<keyword evidence="3" id="KW-1185">Reference proteome</keyword>
<reference evidence="2 3" key="1">
    <citation type="submission" date="2020-12" db="EMBL/GenBank/DDBJ databases">
        <authorList>
            <person name="Mahalingham V.A."/>
            <person name="Abad L.A."/>
            <person name="Dennis E.A."/>
            <person name="Alston T.C."/>
            <person name="Buckley J.R."/>
            <person name="Cao N.T."/>
            <person name="Cole K.B."/>
            <person name="Davis H.C."/>
            <person name="Fisher D.E."/>
            <person name="Jennings A.R."/>
            <person name="Litwin A.R."/>
            <person name="McCartney J.B."/>
            <person name="Mitchell K.E."/>
            <person name="Nasser J.B."/>
            <person name="Paudel P."/>
            <person name="Richoux S.A."/>
            <person name="Sisung K.L."/>
            <person name="Smith M.L."/>
            <person name="Sonnier C.R."/>
            <person name="Underwood K.G."/>
            <person name="Hunter C.W."/>
            <person name="Gottschalck B.A."/>
            <person name="Wiggina Z.F."/>
            <person name="Spears T.J."/>
            <person name="Hancock A.M."/>
            <person name="Gissendanner C.R."/>
            <person name="Findley A.M."/>
            <person name="Garlena R.A."/>
            <person name="Russell D.A."/>
            <person name="Jacobs-Sera D."/>
            <person name="Hatfull G.F."/>
        </authorList>
    </citation>
    <scope>NUCLEOTIDE SEQUENCE [LARGE SCALE GENOMIC DNA]</scope>
</reference>
<dbReference type="GeneID" id="63027153"/>
<dbReference type="EMBL" id="MW314850">
    <property type="protein sequence ID" value="QPO17119.1"/>
    <property type="molecule type" value="Genomic_DNA"/>
</dbReference>